<dbReference type="CDD" id="cd19895">
    <property type="entry name" value="DSRM_RED1_rpt1"/>
    <property type="match status" value="1"/>
</dbReference>
<evidence type="ECO:0000256" key="5">
    <source>
        <dbReference type="ARBA" id="ARBA00011022"/>
    </source>
</evidence>
<dbReference type="AlphaFoldDB" id="A0AAV6RBU5"/>
<dbReference type="PROSITE" id="PS50141">
    <property type="entry name" value="A_DEAMIN_EDITASE"/>
    <property type="match status" value="1"/>
</dbReference>
<dbReference type="GO" id="GO:0016020">
    <property type="term" value="C:membrane"/>
    <property type="evidence" value="ECO:0007669"/>
    <property type="project" value="UniProtKB-SubCell"/>
</dbReference>
<dbReference type="GO" id="GO:0005737">
    <property type="term" value="C:cytoplasm"/>
    <property type="evidence" value="ECO:0007669"/>
    <property type="project" value="TreeGrafter"/>
</dbReference>
<feature type="compositionally biased region" description="Basic and acidic residues" evidence="18">
    <location>
        <begin position="175"/>
        <end position="184"/>
    </location>
</feature>
<evidence type="ECO:0000256" key="19">
    <source>
        <dbReference type="SAM" id="Phobius"/>
    </source>
</evidence>
<dbReference type="Proteomes" id="UP000693946">
    <property type="component" value="Linkage Group LG2"/>
</dbReference>
<keyword evidence="10" id="KW-0378">Hydrolase</keyword>
<evidence type="ECO:0000256" key="9">
    <source>
        <dbReference type="ARBA" id="ARBA00022737"/>
    </source>
</evidence>
<dbReference type="InterPro" id="IPR044459">
    <property type="entry name" value="ADAR2_DSRM_2"/>
</dbReference>
<feature type="region of interest" description="Disordered" evidence="18">
    <location>
        <begin position="165"/>
        <end position="194"/>
    </location>
</feature>
<dbReference type="FunFam" id="3.30.160.20:FF:000011">
    <property type="entry name" value="double-stranded RNA-specific editase 1 isoform X1"/>
    <property type="match status" value="1"/>
</dbReference>
<dbReference type="GO" id="GO:0006382">
    <property type="term" value="P:adenosine to inosine editing"/>
    <property type="evidence" value="ECO:0007669"/>
    <property type="project" value="TreeGrafter"/>
</dbReference>
<keyword evidence="16" id="KW-0539">Nucleus</keyword>
<dbReference type="SMART" id="SM00552">
    <property type="entry name" value="ADEAMc"/>
    <property type="match status" value="1"/>
</dbReference>
<keyword evidence="15 19" id="KW-0472">Membrane</keyword>
<dbReference type="InterPro" id="IPR002466">
    <property type="entry name" value="A_deamin"/>
</dbReference>
<dbReference type="GO" id="GO:0008251">
    <property type="term" value="F:tRNA-specific adenosine deaminase activity"/>
    <property type="evidence" value="ECO:0007669"/>
    <property type="project" value="TreeGrafter"/>
</dbReference>
<evidence type="ECO:0000256" key="11">
    <source>
        <dbReference type="ARBA" id="ARBA00022833"/>
    </source>
</evidence>
<evidence type="ECO:0000256" key="18">
    <source>
        <dbReference type="SAM" id="MobiDB-lite"/>
    </source>
</evidence>
<dbReference type="GO" id="GO:0030688">
    <property type="term" value="C:preribosome, small subunit precursor"/>
    <property type="evidence" value="ECO:0007669"/>
    <property type="project" value="InterPro"/>
</dbReference>
<keyword evidence="23" id="KW-1185">Reference proteome</keyword>
<evidence type="ECO:0000256" key="16">
    <source>
        <dbReference type="ARBA" id="ARBA00023242"/>
    </source>
</evidence>
<dbReference type="Pfam" id="PF02137">
    <property type="entry name" value="A_deamin"/>
    <property type="match status" value="1"/>
</dbReference>
<gene>
    <name evidence="22" type="ORF">JOB18_023923</name>
</gene>
<feature type="transmembrane region" description="Helical" evidence="19">
    <location>
        <begin position="1060"/>
        <end position="1082"/>
    </location>
</feature>
<evidence type="ECO:0000256" key="13">
    <source>
        <dbReference type="ARBA" id="ARBA00022949"/>
    </source>
</evidence>
<reference evidence="22 23" key="1">
    <citation type="journal article" date="2021" name="Sci. Rep.">
        <title>Chromosome anchoring in Senegalese sole (Solea senegalensis) reveals sex-associated markers and genome rearrangements in flatfish.</title>
        <authorList>
            <person name="Guerrero-Cozar I."/>
            <person name="Gomez-Garrido J."/>
            <person name="Berbel C."/>
            <person name="Martinez-Blanch J.F."/>
            <person name="Alioto T."/>
            <person name="Claros M.G."/>
            <person name="Gagnaire P.A."/>
            <person name="Manchado M."/>
        </authorList>
    </citation>
    <scope>NUCLEOTIDE SEQUENCE [LARGE SCALE GENOMIC DNA]</scope>
    <source>
        <strain evidence="22">Sse05_10M</strain>
    </source>
</reference>
<dbReference type="PANTHER" id="PTHR10910:SF58">
    <property type="entry name" value="DOUBLE-STRANDED RNA-SPECIFIC EDITASE 1"/>
    <property type="match status" value="1"/>
</dbReference>
<keyword evidence="7 19" id="KW-0812">Transmembrane</keyword>
<dbReference type="Pfam" id="PF15341">
    <property type="entry name" value="SLX9"/>
    <property type="match status" value="1"/>
</dbReference>
<evidence type="ECO:0000259" key="20">
    <source>
        <dbReference type="PROSITE" id="PS50137"/>
    </source>
</evidence>
<keyword evidence="14 19" id="KW-1133">Transmembrane helix</keyword>
<dbReference type="InterPro" id="IPR044458">
    <property type="entry name" value="ADAR2_DSRM_1"/>
</dbReference>
<keyword evidence="8" id="KW-0479">Metal-binding</keyword>
<dbReference type="Pfam" id="PF00035">
    <property type="entry name" value="dsrm"/>
    <property type="match status" value="2"/>
</dbReference>
<feature type="transmembrane region" description="Helical" evidence="19">
    <location>
        <begin position="780"/>
        <end position="801"/>
    </location>
</feature>
<feature type="region of interest" description="Disordered" evidence="18">
    <location>
        <begin position="30"/>
        <end position="58"/>
    </location>
</feature>
<dbReference type="Pfam" id="PF00822">
    <property type="entry name" value="PMP22_Claudin"/>
    <property type="match status" value="1"/>
</dbReference>
<evidence type="ECO:0000256" key="15">
    <source>
        <dbReference type="ARBA" id="ARBA00023136"/>
    </source>
</evidence>
<evidence type="ECO:0000256" key="2">
    <source>
        <dbReference type="ARBA" id="ARBA00004435"/>
    </source>
</evidence>
<evidence type="ECO:0000256" key="17">
    <source>
        <dbReference type="PROSITE-ProRule" id="PRU00266"/>
    </source>
</evidence>
<evidence type="ECO:0000256" key="7">
    <source>
        <dbReference type="ARBA" id="ARBA00022692"/>
    </source>
</evidence>
<dbReference type="CDD" id="cd19898">
    <property type="entry name" value="DSRM_RED1_rpt2"/>
    <property type="match status" value="1"/>
</dbReference>
<evidence type="ECO:0000313" key="23">
    <source>
        <dbReference type="Proteomes" id="UP000693946"/>
    </source>
</evidence>
<feature type="transmembrane region" description="Helical" evidence="19">
    <location>
        <begin position="1102"/>
        <end position="1126"/>
    </location>
</feature>
<dbReference type="EMBL" id="JAGKHQ010000012">
    <property type="protein sequence ID" value="KAG7502653.1"/>
    <property type="molecule type" value="Genomic_DNA"/>
</dbReference>
<evidence type="ECO:0000256" key="14">
    <source>
        <dbReference type="ARBA" id="ARBA00022989"/>
    </source>
</evidence>
<evidence type="ECO:0000256" key="3">
    <source>
        <dbReference type="ARBA" id="ARBA00004604"/>
    </source>
</evidence>
<comment type="caution">
    <text evidence="22">The sequence shown here is derived from an EMBL/GenBank/DDBJ whole genome shotgun (WGS) entry which is preliminary data.</text>
</comment>
<dbReference type="InterPro" id="IPR004031">
    <property type="entry name" value="PMP22/EMP/MP20/Claudin"/>
</dbReference>
<dbReference type="GO" id="GO:0030686">
    <property type="term" value="C:90S preribosome"/>
    <property type="evidence" value="ECO:0007669"/>
    <property type="project" value="InterPro"/>
</dbReference>
<feature type="domain" description="DRBM" evidence="20">
    <location>
        <begin position="494"/>
        <end position="543"/>
    </location>
</feature>
<dbReference type="PROSITE" id="PS01346">
    <property type="entry name" value="CLAUDIN"/>
    <property type="match status" value="1"/>
</dbReference>
<sequence>MVGKIKHVRQKLHQEAVKPDTAPLCFVYPPISPSTHRVTPPPPENNKGSKQASAESSFPTGIFAGTKITPEALVQTLKFEETKDAPVTPVIAKKGPEEKKLKSKKEKMKERREKWLNKISSIKLAQEQQAAEARRKATPVVGDLRPLADALPELCQLIGSPAATVTSARRRSRKNKEPVKRPEPTDFSQMKTSQKRKLLETECSHFSTIVKTFSGKTNPLVDIAAAAAEQMSHCSYQLQHNFSSFLSTFRNTSWSWFCRDSRLQSAPCIGFTRYPQHLDHRILSPQIQQRWEQKSQVHAALMFRETGKWTVSSPQFHTLPLLNPPRKRKRPVPPKSALVQLNEIKPGLQYKLLSQTGPVHTPVFVMTVEVNGKLFEGSGPTKKKAKLNAAEKALHSLAQFSSVSEGPRTLSRTLSVHTDFTLDQTDFPDLFFNAFEKYPPVKDTFYLSTNNICTFSSVGFKYSFHSPVQKHPSTSTSGKNPVMILNELQPGLKYDFVSESGESHSKNFVVSVTVNAQSFQGSGRNKRLAKARAAQAALSALFNMQLDQVPSRRPVTGEGLQLHLPQVLADTISRLITDEFSKLTDHFTSPHAQRKVLAGVVMTAGTDLKKAQVICVSTGTKCINGEYMSDRGLALNDCHAEVVARRSLIRFLYSQLELFLSNNKEEHQKSIFIRCDNDRGFRLKENIQFHLYISTSPCGDARIFSPHDAAMDDKGEQQPGRKTRGQLRTKIQSGEGTVLVRHSSDISQTWDGVHQGERLLTMSCSDKITRWNVLGLQGSLLNYFVESIYFSSIILGSLYHADHLCRAVYQRICPIQDLPQTFRLNRPLLSGISNVEARQPGKAPHFSVNWTVGDQGPEVINATTGRDDLGRPSRLCKHALYRRWMNLHCKLSSTLRIRISTSSSYYEAKKAALDYHLAKETLFRTFQKVGLDCGRRATLTMKYRTVVMYVEIGCFVSCLCGWILVCSTLPTEYWTFSEVGSIVLTTSNYYSNLWMDCISDTTGVSDCKYYPSMLALPVFLHACRALAVSSVATGFFGGVLTLIGMKCTKIGGSELANSRVTFAGALTFLVSGTCGMITYSWWANKVVREFLDPHFRAQKFEIGAAVFVGWGGSVLLVSGSSVLTYFSGKEGLPSSSSRRPRRPATYATARTRRTYMLPATSSRVTLGPPLFYEGRRSRETRATPRSGLTFNRDSFV</sequence>
<dbReference type="SMART" id="SM00358">
    <property type="entry name" value="DSRM"/>
    <property type="match status" value="2"/>
</dbReference>
<dbReference type="GO" id="GO:0046872">
    <property type="term" value="F:metal ion binding"/>
    <property type="evidence" value="ECO:0007669"/>
    <property type="project" value="UniProtKB-KW"/>
</dbReference>
<name>A0AAV6RBU5_SOLSE</name>
<evidence type="ECO:0000256" key="4">
    <source>
        <dbReference type="ARBA" id="ARBA00008295"/>
    </source>
</evidence>
<dbReference type="GO" id="GO:0003725">
    <property type="term" value="F:double-stranded RNA binding"/>
    <property type="evidence" value="ECO:0007669"/>
    <property type="project" value="TreeGrafter"/>
</dbReference>
<keyword evidence="9" id="KW-0677">Repeat</keyword>
<comment type="similarity">
    <text evidence="4">Belongs to the claudin family.</text>
</comment>
<evidence type="ECO:0000256" key="1">
    <source>
        <dbReference type="ARBA" id="ARBA00004141"/>
    </source>
</evidence>
<evidence type="ECO:0000259" key="21">
    <source>
        <dbReference type="PROSITE" id="PS50141"/>
    </source>
</evidence>
<comment type="similarity">
    <text evidence="5">Belongs to the SLX9 family.</text>
</comment>
<dbReference type="GO" id="GO:0000462">
    <property type="term" value="P:maturation of SSU-rRNA from tricistronic rRNA transcript (SSU-rRNA, 5.8S rRNA, LSU-rRNA)"/>
    <property type="evidence" value="ECO:0007669"/>
    <property type="project" value="InterPro"/>
</dbReference>
<dbReference type="GO" id="GO:0005730">
    <property type="term" value="C:nucleolus"/>
    <property type="evidence" value="ECO:0007669"/>
    <property type="project" value="UniProtKB-SubCell"/>
</dbReference>
<feature type="compositionally biased region" description="Polar residues" evidence="18">
    <location>
        <begin position="46"/>
        <end position="58"/>
    </location>
</feature>
<dbReference type="FunFam" id="3.30.160.20:FF:000009">
    <property type="entry name" value="Adenosine deaminase RNA-specific B2 (inactive)"/>
    <property type="match status" value="1"/>
</dbReference>
<keyword evidence="6" id="KW-0796">Tight junction</keyword>
<evidence type="ECO:0000256" key="10">
    <source>
        <dbReference type="ARBA" id="ARBA00022801"/>
    </source>
</evidence>
<evidence type="ECO:0000256" key="6">
    <source>
        <dbReference type="ARBA" id="ARBA00022427"/>
    </source>
</evidence>
<feature type="transmembrane region" description="Helical" evidence="19">
    <location>
        <begin position="946"/>
        <end position="965"/>
    </location>
</feature>
<accession>A0AAV6RBU5</accession>
<keyword evidence="12 17" id="KW-0694">RNA-binding</keyword>
<feature type="domain" description="A to I editase" evidence="21">
    <location>
        <begin position="615"/>
        <end position="931"/>
    </location>
</feature>
<keyword evidence="13" id="KW-0965">Cell junction</keyword>
<comment type="subcellular location">
    <subcellularLocation>
        <location evidence="2">Cell junction</location>
        <location evidence="2">Tight junction</location>
    </subcellularLocation>
    <subcellularLocation>
        <location evidence="1">Membrane</location>
        <topology evidence="1">Multi-pass membrane protein</topology>
    </subcellularLocation>
    <subcellularLocation>
        <location evidence="3">Nucleus</location>
        <location evidence="3">Nucleolus</location>
    </subcellularLocation>
</comment>
<feature type="transmembrane region" description="Helical" evidence="19">
    <location>
        <begin position="1018"/>
        <end position="1040"/>
    </location>
</feature>
<organism evidence="22 23">
    <name type="scientific">Solea senegalensis</name>
    <name type="common">Senegalese sole</name>
    <dbReference type="NCBI Taxonomy" id="28829"/>
    <lineage>
        <taxon>Eukaryota</taxon>
        <taxon>Metazoa</taxon>
        <taxon>Chordata</taxon>
        <taxon>Craniata</taxon>
        <taxon>Vertebrata</taxon>
        <taxon>Euteleostomi</taxon>
        <taxon>Actinopterygii</taxon>
        <taxon>Neopterygii</taxon>
        <taxon>Teleostei</taxon>
        <taxon>Neoteleostei</taxon>
        <taxon>Acanthomorphata</taxon>
        <taxon>Carangaria</taxon>
        <taxon>Pleuronectiformes</taxon>
        <taxon>Pleuronectoidei</taxon>
        <taxon>Soleidae</taxon>
        <taxon>Solea</taxon>
    </lineage>
</organism>
<evidence type="ECO:0000256" key="8">
    <source>
        <dbReference type="ARBA" id="ARBA00022723"/>
    </source>
</evidence>
<feature type="domain" description="DRBM" evidence="20">
    <location>
        <begin position="333"/>
        <end position="399"/>
    </location>
</feature>
<evidence type="ECO:0000256" key="12">
    <source>
        <dbReference type="ARBA" id="ARBA00022884"/>
    </source>
</evidence>
<evidence type="ECO:0000313" key="22">
    <source>
        <dbReference type="EMBL" id="KAG7502653.1"/>
    </source>
</evidence>
<proteinExistence type="inferred from homology"/>
<keyword evidence="11" id="KW-0862">Zinc</keyword>
<dbReference type="PROSITE" id="PS50137">
    <property type="entry name" value="DS_RBD"/>
    <property type="match status" value="2"/>
</dbReference>
<dbReference type="InterPro" id="IPR028160">
    <property type="entry name" value="Slx9-like"/>
</dbReference>
<dbReference type="GO" id="GO:0003726">
    <property type="term" value="F:double-stranded RNA adenosine deaminase activity"/>
    <property type="evidence" value="ECO:0007669"/>
    <property type="project" value="TreeGrafter"/>
</dbReference>
<dbReference type="GO" id="GO:0005923">
    <property type="term" value="C:bicellular tight junction"/>
    <property type="evidence" value="ECO:0007669"/>
    <property type="project" value="UniProtKB-SubCell"/>
</dbReference>
<protein>
    <submittedName>
        <fullName evidence="22">Double-stranded RNA-specific editase 1-like</fullName>
    </submittedName>
</protein>
<dbReference type="InterPro" id="IPR017974">
    <property type="entry name" value="Claudin_CS"/>
</dbReference>
<dbReference type="InterPro" id="IPR014720">
    <property type="entry name" value="dsRBD_dom"/>
</dbReference>
<dbReference type="PANTHER" id="PTHR10910">
    <property type="entry name" value="EUKARYOTE SPECIFIC DSRNA BINDING PROTEIN"/>
    <property type="match status" value="1"/>
</dbReference>